<dbReference type="Pfam" id="PF23724">
    <property type="entry name" value="Dredd_2nd"/>
    <property type="match status" value="1"/>
</dbReference>
<dbReference type="InterPro" id="IPR002398">
    <property type="entry name" value="Pept_C14"/>
</dbReference>
<dbReference type="PANTHER" id="PTHR47901">
    <property type="entry name" value="CASPASE RECRUITMENT DOMAIN-CONTAINING PROTEIN 18"/>
    <property type="match status" value="1"/>
</dbReference>
<protein>
    <recommendedName>
        <fullName evidence="9">Caspase-8</fullName>
    </recommendedName>
</protein>
<name>A0A8J5RJX6_9HYME</name>
<keyword evidence="3" id="KW-0378">Hydrolase</keyword>
<keyword evidence="2" id="KW-0053">Apoptosis</keyword>
<evidence type="ECO:0000256" key="4">
    <source>
        <dbReference type="RuleBase" id="RU003971"/>
    </source>
</evidence>
<dbReference type="InterPro" id="IPR011600">
    <property type="entry name" value="Pept_C14_caspase"/>
</dbReference>
<feature type="domain" description="Caspase family p10" evidence="5">
    <location>
        <begin position="421"/>
        <end position="513"/>
    </location>
</feature>
<dbReference type="SMART" id="SM00115">
    <property type="entry name" value="CASc"/>
    <property type="match status" value="1"/>
</dbReference>
<dbReference type="InterPro" id="IPR056260">
    <property type="entry name" value="Dredd_2nd"/>
</dbReference>
<evidence type="ECO:0000259" key="6">
    <source>
        <dbReference type="PROSITE" id="PS50208"/>
    </source>
</evidence>
<dbReference type="Pfam" id="PF23725">
    <property type="entry name" value="Dredd_N"/>
    <property type="match status" value="1"/>
</dbReference>
<dbReference type="Pfam" id="PF00656">
    <property type="entry name" value="Peptidase_C14"/>
    <property type="match status" value="1"/>
</dbReference>
<dbReference type="AlphaFoldDB" id="A0A8J5RJX6"/>
<keyword evidence="1" id="KW-0645">Protease</keyword>
<accession>A0A8J5RJX6</accession>
<evidence type="ECO:0000256" key="1">
    <source>
        <dbReference type="ARBA" id="ARBA00022670"/>
    </source>
</evidence>
<reference evidence="7" key="1">
    <citation type="submission" date="2020-03" db="EMBL/GenBank/DDBJ databases">
        <authorList>
            <person name="Chebbi M.A."/>
            <person name="Drezen J.M."/>
        </authorList>
    </citation>
    <scope>NUCLEOTIDE SEQUENCE</scope>
    <source>
        <tissue evidence="7">Whole body</tissue>
    </source>
</reference>
<evidence type="ECO:0000259" key="5">
    <source>
        <dbReference type="PROSITE" id="PS50207"/>
    </source>
</evidence>
<evidence type="ECO:0008006" key="9">
    <source>
        <dbReference type="Google" id="ProtNLM"/>
    </source>
</evidence>
<gene>
    <name evidence="7" type="ORF">G9C98_002807</name>
</gene>
<dbReference type="OrthoDB" id="6044770at2759"/>
<keyword evidence="8" id="KW-1185">Reference proteome</keyword>
<comment type="caution">
    <text evidence="7">The sequence shown here is derived from an EMBL/GenBank/DDBJ whole genome shotgun (WGS) entry which is preliminary data.</text>
</comment>
<feature type="domain" description="Caspase family p20" evidence="6">
    <location>
        <begin position="263"/>
        <end position="384"/>
    </location>
</feature>
<dbReference type="PROSITE" id="PS50208">
    <property type="entry name" value="CASPASE_P20"/>
    <property type="match status" value="1"/>
</dbReference>
<dbReference type="InterPro" id="IPR002138">
    <property type="entry name" value="Pept_C14_p10"/>
</dbReference>
<dbReference type="GO" id="GO:0006508">
    <property type="term" value="P:proteolysis"/>
    <property type="evidence" value="ECO:0007669"/>
    <property type="project" value="UniProtKB-KW"/>
</dbReference>
<dbReference type="GO" id="GO:0004197">
    <property type="term" value="F:cysteine-type endopeptidase activity"/>
    <property type="evidence" value="ECO:0007669"/>
    <property type="project" value="InterPro"/>
</dbReference>
<evidence type="ECO:0000313" key="8">
    <source>
        <dbReference type="Proteomes" id="UP000729913"/>
    </source>
</evidence>
<dbReference type="InterPro" id="IPR001309">
    <property type="entry name" value="Pept_C14_p20"/>
</dbReference>
<dbReference type="PROSITE" id="PS50207">
    <property type="entry name" value="CASPASE_P10"/>
    <property type="match status" value="1"/>
</dbReference>
<evidence type="ECO:0000313" key="7">
    <source>
        <dbReference type="EMBL" id="KAG8041514.1"/>
    </source>
</evidence>
<organism evidence="7 8">
    <name type="scientific">Cotesia typhae</name>
    <dbReference type="NCBI Taxonomy" id="2053667"/>
    <lineage>
        <taxon>Eukaryota</taxon>
        <taxon>Metazoa</taxon>
        <taxon>Ecdysozoa</taxon>
        <taxon>Arthropoda</taxon>
        <taxon>Hexapoda</taxon>
        <taxon>Insecta</taxon>
        <taxon>Pterygota</taxon>
        <taxon>Neoptera</taxon>
        <taxon>Endopterygota</taxon>
        <taxon>Hymenoptera</taxon>
        <taxon>Apocrita</taxon>
        <taxon>Ichneumonoidea</taxon>
        <taxon>Braconidae</taxon>
        <taxon>Microgastrinae</taxon>
        <taxon>Cotesia</taxon>
    </lineage>
</organism>
<evidence type="ECO:0000256" key="2">
    <source>
        <dbReference type="ARBA" id="ARBA00022703"/>
    </source>
</evidence>
<evidence type="ECO:0000256" key="3">
    <source>
        <dbReference type="ARBA" id="ARBA00022801"/>
    </source>
</evidence>
<dbReference type="GO" id="GO:0006915">
    <property type="term" value="P:apoptotic process"/>
    <property type="evidence" value="ECO:0007669"/>
    <property type="project" value="UniProtKB-KW"/>
</dbReference>
<dbReference type="InterPro" id="IPR056259">
    <property type="entry name" value="Dredd_N"/>
</dbReference>
<dbReference type="Proteomes" id="UP000729913">
    <property type="component" value="Unassembled WGS sequence"/>
</dbReference>
<comment type="similarity">
    <text evidence="4">Belongs to the peptidase C14A family.</text>
</comment>
<proteinExistence type="inferred from homology"/>
<reference evidence="7" key="2">
    <citation type="submission" date="2021-04" db="EMBL/GenBank/DDBJ databases">
        <title>Genome-wide patterns of bracovirus chromosomal integration into multiple host tissues during parasitism.</title>
        <authorList>
            <person name="Chebbi M.A.C."/>
        </authorList>
    </citation>
    <scope>NUCLEOTIDE SEQUENCE</scope>
    <source>
        <tissue evidence="7">Whole body</tissue>
    </source>
</reference>
<dbReference type="EMBL" id="JAAOIC020000016">
    <property type="protein sequence ID" value="KAG8041514.1"/>
    <property type="molecule type" value="Genomic_DNA"/>
</dbReference>
<sequence length="518" mass="59818">MNELKTDALPSAIKANYTEILDKDVVNAIEDDLTINEKISIVFLCAAEKIDADFWKNFMEKLMSYYEKIIFDKKEPTFIICDLIENVENWKDKFIEALCIINNKRILSNLGLIVDDLYREYCPLQARIVGKINVGNKILFKFFESLSEKESEKILKKIYSDIRLDKRLSDIHLMEIHALYWLSIGFIKITPADGDLSNLLKYLKPLGYFDTPFYSDIEWYNLKYVGNKSHIHNTNSNVIKKFKSLLNLTKKPEEMDSDVILIKKGLCLIINEMNFENDFNEVRLGSQEDVDNLKKTFQALGFIVESYENLPAIKIAKVIYEHARAKNKQYDCFAVCLLSHGYPDGILSIDGREVSFEDIEKCICQKEVKNTLKLVIVQACQGQTMGLNPSRNNLAVDGVVVDSTKTKPSTGFFTDGYPSKSAKNIDYRKEFLLFKSTMKGYVAIRHKEQGSWFINDVCSVLNEFKTQLSIDEWSRQVKKKISLRHGDVEGHKAAGQLAETERDRRTKDYFFFNQFNSF</sequence>
<dbReference type="InterPro" id="IPR015917">
    <property type="entry name" value="Pept_C14A"/>
</dbReference>
<dbReference type="PANTHER" id="PTHR47901:SF8">
    <property type="entry name" value="CASPASE-3"/>
    <property type="match status" value="1"/>
</dbReference>